<evidence type="ECO:0000313" key="1">
    <source>
        <dbReference type="EMBL" id="MDP8172021.1"/>
    </source>
</evidence>
<dbReference type="AlphaFoldDB" id="A0AAJ6N883"/>
<evidence type="ECO:0000313" key="2">
    <source>
        <dbReference type="Proteomes" id="UP001236239"/>
    </source>
</evidence>
<name>A0AAJ6N883_9PAST</name>
<dbReference type="GO" id="GO:0032196">
    <property type="term" value="P:transposition"/>
    <property type="evidence" value="ECO:0007669"/>
    <property type="project" value="TreeGrafter"/>
</dbReference>
<accession>A0AAJ6N883</accession>
<gene>
    <name evidence="1" type="ORF">QJU93_01405</name>
</gene>
<dbReference type="GO" id="GO:0004803">
    <property type="term" value="F:transposase activity"/>
    <property type="evidence" value="ECO:0007669"/>
    <property type="project" value="TreeGrafter"/>
</dbReference>
<dbReference type="PANTHER" id="PTHR10948:SF23">
    <property type="entry name" value="TRANSPOSASE INSI FOR INSERTION SEQUENCE ELEMENT IS30A-RELATED"/>
    <property type="match status" value="1"/>
</dbReference>
<dbReference type="Proteomes" id="UP001236239">
    <property type="component" value="Unassembled WGS sequence"/>
</dbReference>
<dbReference type="PANTHER" id="PTHR10948">
    <property type="entry name" value="TRANSPOSASE"/>
    <property type="match status" value="1"/>
</dbReference>
<dbReference type="InterPro" id="IPR051917">
    <property type="entry name" value="Transposase-Integrase"/>
</dbReference>
<comment type="caution">
    <text evidence="1">The sequence shown here is derived from an EMBL/GenBank/DDBJ whole genome shotgun (WGS) entry which is preliminary data.</text>
</comment>
<organism evidence="1 2">
    <name type="scientific">Phocoenobacter skyensis</name>
    <dbReference type="NCBI Taxonomy" id="97481"/>
    <lineage>
        <taxon>Bacteria</taxon>
        <taxon>Pseudomonadati</taxon>
        <taxon>Pseudomonadota</taxon>
        <taxon>Gammaproteobacteria</taxon>
        <taxon>Pasteurellales</taxon>
        <taxon>Pasteurellaceae</taxon>
        <taxon>Phocoenobacter</taxon>
    </lineage>
</organism>
<dbReference type="RefSeq" id="WP_306373655.1">
    <property type="nucleotide sequence ID" value="NZ_JASAYK010000001.1"/>
</dbReference>
<dbReference type="EMBL" id="JASAYQ010000001">
    <property type="protein sequence ID" value="MDP8172021.1"/>
    <property type="molecule type" value="Genomic_DNA"/>
</dbReference>
<reference evidence="1" key="1">
    <citation type="journal article" date="2023" name="Front. Microbiol.">
        <title>Phylogeography and host specificity of Pasteurellaceae pathogenic to sea-farmed fish in the north-east Atlantic.</title>
        <authorList>
            <person name="Gulla S."/>
            <person name="Colquhoun D.J."/>
            <person name="Olsen A.B."/>
            <person name="Spilsberg B."/>
            <person name="Lagesen K."/>
            <person name="Aakesson C.P."/>
            <person name="Strom S."/>
            <person name="Manji F."/>
            <person name="Birkbeck T.H."/>
            <person name="Nilsen H.K."/>
        </authorList>
    </citation>
    <scope>NUCLEOTIDE SEQUENCE</scope>
    <source>
        <strain evidence="1">TW16_20</strain>
    </source>
</reference>
<proteinExistence type="predicted"/>
<dbReference type="GO" id="GO:0005829">
    <property type="term" value="C:cytosol"/>
    <property type="evidence" value="ECO:0007669"/>
    <property type="project" value="TreeGrafter"/>
</dbReference>
<evidence type="ECO:0008006" key="3">
    <source>
        <dbReference type="Google" id="ProtNLM"/>
    </source>
</evidence>
<protein>
    <recommendedName>
        <fullName evidence="3">Transposase, IS30 family</fullName>
    </recommendedName>
</protein>
<sequence>MSSKIPNRVSIHDRPKEIETKEELGHWEADTIQGKGHHTGILTLVERKTAYTVIVKLEGKNARCLANCYTREIRYSGNRT</sequence>